<dbReference type="Gene3D" id="1.10.287.130">
    <property type="match status" value="1"/>
</dbReference>
<evidence type="ECO:0000256" key="8">
    <source>
        <dbReference type="ARBA" id="ARBA00022989"/>
    </source>
</evidence>
<evidence type="ECO:0000256" key="10">
    <source>
        <dbReference type="SAM" id="MobiDB-lite"/>
    </source>
</evidence>
<dbReference type="InterPro" id="IPR003661">
    <property type="entry name" value="HisK_dim/P_dom"/>
</dbReference>
<dbReference type="Gene3D" id="3.30.565.10">
    <property type="entry name" value="Histidine kinase-like ATPase, C-terminal domain"/>
    <property type="match status" value="1"/>
</dbReference>
<dbReference type="SMART" id="SM00387">
    <property type="entry name" value="HATPase_c"/>
    <property type="match status" value="1"/>
</dbReference>
<dbReference type="GO" id="GO:0005886">
    <property type="term" value="C:plasma membrane"/>
    <property type="evidence" value="ECO:0007669"/>
    <property type="project" value="TreeGrafter"/>
</dbReference>
<dbReference type="Proteomes" id="UP001139035">
    <property type="component" value="Unassembled WGS sequence"/>
</dbReference>
<dbReference type="InterPro" id="IPR050428">
    <property type="entry name" value="TCS_sensor_his_kinase"/>
</dbReference>
<dbReference type="EMBL" id="JAJUWU010000006">
    <property type="protein sequence ID" value="MCE7027752.1"/>
    <property type="molecule type" value="Genomic_DNA"/>
</dbReference>
<keyword evidence="6 11" id="KW-0812">Transmembrane</keyword>
<feature type="region of interest" description="Disordered" evidence="10">
    <location>
        <begin position="457"/>
        <end position="486"/>
    </location>
</feature>
<dbReference type="Pfam" id="PF08521">
    <property type="entry name" value="2CSK_N"/>
    <property type="match status" value="1"/>
</dbReference>
<keyword evidence="5" id="KW-0808">Transferase</keyword>
<evidence type="ECO:0000256" key="11">
    <source>
        <dbReference type="SAM" id="Phobius"/>
    </source>
</evidence>
<dbReference type="CDD" id="cd00082">
    <property type="entry name" value="HisKA"/>
    <property type="match status" value="1"/>
</dbReference>
<dbReference type="PRINTS" id="PR00344">
    <property type="entry name" value="BCTRLSENSOR"/>
</dbReference>
<dbReference type="InterPro" id="IPR036097">
    <property type="entry name" value="HisK_dim/P_sf"/>
</dbReference>
<feature type="compositionally biased region" description="Polar residues" evidence="10">
    <location>
        <begin position="463"/>
        <end position="474"/>
    </location>
</feature>
<evidence type="ECO:0000313" key="14">
    <source>
        <dbReference type="EMBL" id="MCE7028794.1"/>
    </source>
</evidence>
<dbReference type="SUPFAM" id="SSF47384">
    <property type="entry name" value="Homodimeric domain of signal transducing histidine kinase"/>
    <property type="match status" value="1"/>
</dbReference>
<dbReference type="EC" id="2.7.13.3" evidence="3"/>
<name>A0A9X1T5E4_9HYPH</name>
<evidence type="ECO:0000313" key="13">
    <source>
        <dbReference type="EMBL" id="MCE7027752.1"/>
    </source>
</evidence>
<comment type="subcellular location">
    <subcellularLocation>
        <location evidence="2">Membrane</location>
    </subcellularLocation>
</comment>
<evidence type="ECO:0000256" key="2">
    <source>
        <dbReference type="ARBA" id="ARBA00004370"/>
    </source>
</evidence>
<keyword evidence="15" id="KW-1185">Reference proteome</keyword>
<evidence type="ECO:0000256" key="4">
    <source>
        <dbReference type="ARBA" id="ARBA00022553"/>
    </source>
</evidence>
<evidence type="ECO:0000256" key="7">
    <source>
        <dbReference type="ARBA" id="ARBA00022777"/>
    </source>
</evidence>
<dbReference type="RefSeq" id="WP_233718861.1">
    <property type="nucleotide sequence ID" value="NZ_JAJUWU010000006.1"/>
</dbReference>
<protein>
    <recommendedName>
        <fullName evidence="3">histidine kinase</fullName>
        <ecNumber evidence="3">2.7.13.3</ecNumber>
    </recommendedName>
</protein>
<evidence type="ECO:0000256" key="6">
    <source>
        <dbReference type="ARBA" id="ARBA00022692"/>
    </source>
</evidence>
<dbReference type="PROSITE" id="PS50109">
    <property type="entry name" value="HIS_KIN"/>
    <property type="match status" value="1"/>
</dbReference>
<dbReference type="AlphaFoldDB" id="A0A9X1T5E4"/>
<evidence type="ECO:0000256" key="1">
    <source>
        <dbReference type="ARBA" id="ARBA00000085"/>
    </source>
</evidence>
<dbReference type="InterPro" id="IPR013727">
    <property type="entry name" value="2CSK_N"/>
</dbReference>
<evidence type="ECO:0000256" key="9">
    <source>
        <dbReference type="ARBA" id="ARBA00023136"/>
    </source>
</evidence>
<dbReference type="GO" id="GO:0000155">
    <property type="term" value="F:phosphorelay sensor kinase activity"/>
    <property type="evidence" value="ECO:0007669"/>
    <property type="project" value="InterPro"/>
</dbReference>
<proteinExistence type="predicted"/>
<feature type="compositionally biased region" description="Pro residues" evidence="10">
    <location>
        <begin position="476"/>
        <end position="486"/>
    </location>
</feature>
<dbReference type="InterPro" id="IPR036890">
    <property type="entry name" value="HATPase_C_sf"/>
</dbReference>
<dbReference type="SUPFAM" id="SSF55874">
    <property type="entry name" value="ATPase domain of HSP90 chaperone/DNA topoisomerase II/histidine kinase"/>
    <property type="match status" value="1"/>
</dbReference>
<keyword evidence="7 14" id="KW-0418">Kinase</keyword>
<feature type="transmembrane region" description="Helical" evidence="11">
    <location>
        <begin position="26"/>
        <end position="49"/>
    </location>
</feature>
<dbReference type="PANTHER" id="PTHR45436:SF1">
    <property type="entry name" value="SENSOR PROTEIN QSEC"/>
    <property type="match status" value="1"/>
</dbReference>
<dbReference type="PANTHER" id="PTHR45436">
    <property type="entry name" value="SENSOR HISTIDINE KINASE YKOH"/>
    <property type="match status" value="1"/>
</dbReference>
<dbReference type="Pfam" id="PF02518">
    <property type="entry name" value="HATPase_c"/>
    <property type="match status" value="1"/>
</dbReference>
<organism evidence="14 15">
    <name type="scientific">Jiella avicenniae</name>
    <dbReference type="NCBI Taxonomy" id="2907202"/>
    <lineage>
        <taxon>Bacteria</taxon>
        <taxon>Pseudomonadati</taxon>
        <taxon>Pseudomonadota</taxon>
        <taxon>Alphaproteobacteria</taxon>
        <taxon>Hyphomicrobiales</taxon>
        <taxon>Aurantimonadaceae</taxon>
        <taxon>Jiella</taxon>
    </lineage>
</organism>
<evidence type="ECO:0000256" key="3">
    <source>
        <dbReference type="ARBA" id="ARBA00012438"/>
    </source>
</evidence>
<keyword evidence="4" id="KW-0597">Phosphoprotein</keyword>
<reference evidence="14" key="1">
    <citation type="submission" date="2022-01" db="EMBL/GenBank/DDBJ databases">
        <title>Jiella avicenniae sp. nov., a novel endophytic bacterium isolated from bark of Avicennia marina.</title>
        <authorList>
            <person name="Tuo L."/>
        </authorList>
    </citation>
    <scope>NUCLEOTIDE SEQUENCE</scope>
    <source>
        <strain evidence="14">CBK1P-4</strain>
    </source>
</reference>
<keyword evidence="9 11" id="KW-0472">Membrane</keyword>
<evidence type="ECO:0000313" key="15">
    <source>
        <dbReference type="Proteomes" id="UP001139035"/>
    </source>
</evidence>
<sequence length="486" mass="52202">MSRARVLAGTSAVGSERRPYSLRRRLMAASMAAFAVLIALLSAGLWTYARSSANQTYDLLLRGAAIAILERIAVTPEGIDIDLPPSALEILALDQEDRVFYRVVDARGTTLTGTPDLPTEGFFERSLPLQEPIFFDSLYSGETVRFVVNGRTLLSADRPQWIGVQIGQTRIARNAMEADLILKGLVPLAALSIAGVAMARAGIGFAMRPLAGIERDIRERQPNDLEPLGTAPPREVESLITAINGFMRRLDVSRGQAESFIADVAHQMRTSLAALYGHLEAADRPGEAGSRAVARARDQARRTVRLTNQLLSHAMVIHRADKEMFQTTDLGELVRRLMEEIVRDDAAGGIDFAVEMPPPPIAPRVTGDPIAIREALRNLVDNAVRHGPPDNQITLRVTATTLAGRPAYAIGVEDCGPGIAPADKPKVVERFYSSGPGGGSGVGLAIVAAVAESHKGRFDLSDRQPNGLSATITLPETPPPGPVSMP</sequence>
<dbReference type="EMBL" id="JAJUWU010000010">
    <property type="protein sequence ID" value="MCE7028794.1"/>
    <property type="molecule type" value="Genomic_DNA"/>
</dbReference>
<evidence type="ECO:0000256" key="5">
    <source>
        <dbReference type="ARBA" id="ARBA00022679"/>
    </source>
</evidence>
<dbReference type="InterPro" id="IPR004358">
    <property type="entry name" value="Sig_transdc_His_kin-like_C"/>
</dbReference>
<gene>
    <name evidence="13" type="ORF">LZD57_07090</name>
    <name evidence="14" type="ORF">LZD57_12405</name>
</gene>
<accession>A0A9X1T5E4</accession>
<dbReference type="SMART" id="SM00388">
    <property type="entry name" value="HisKA"/>
    <property type="match status" value="1"/>
</dbReference>
<dbReference type="InterPro" id="IPR005467">
    <property type="entry name" value="His_kinase_dom"/>
</dbReference>
<dbReference type="Pfam" id="PF00512">
    <property type="entry name" value="HisKA"/>
    <property type="match status" value="1"/>
</dbReference>
<keyword evidence="8 11" id="KW-1133">Transmembrane helix</keyword>
<comment type="caution">
    <text evidence="14">The sequence shown here is derived from an EMBL/GenBank/DDBJ whole genome shotgun (WGS) entry which is preliminary data.</text>
</comment>
<dbReference type="InterPro" id="IPR003594">
    <property type="entry name" value="HATPase_dom"/>
</dbReference>
<evidence type="ECO:0000259" key="12">
    <source>
        <dbReference type="PROSITE" id="PS50109"/>
    </source>
</evidence>
<feature type="domain" description="Histidine kinase" evidence="12">
    <location>
        <begin position="263"/>
        <end position="478"/>
    </location>
</feature>
<comment type="catalytic activity">
    <reaction evidence="1">
        <text>ATP + protein L-histidine = ADP + protein N-phospho-L-histidine.</text>
        <dbReference type="EC" id="2.7.13.3"/>
    </reaction>
</comment>